<name>A0A9X1NRE8_9HYPH</name>
<organism evidence="1 2">
    <name type="scientific">Rhizobium quercicola</name>
    <dbReference type="NCBI Taxonomy" id="2901226"/>
    <lineage>
        <taxon>Bacteria</taxon>
        <taxon>Pseudomonadati</taxon>
        <taxon>Pseudomonadota</taxon>
        <taxon>Alphaproteobacteria</taxon>
        <taxon>Hyphomicrobiales</taxon>
        <taxon>Rhizobiaceae</taxon>
        <taxon>Rhizobium/Agrobacterium group</taxon>
        <taxon>Rhizobium</taxon>
    </lineage>
</organism>
<proteinExistence type="predicted"/>
<reference evidence="1" key="1">
    <citation type="submission" date="2021-12" db="EMBL/GenBank/DDBJ databases">
        <authorList>
            <person name="Li Y."/>
        </authorList>
    </citation>
    <scope>NUCLEOTIDE SEQUENCE</scope>
    <source>
        <strain evidence="1">DKSPLA3</strain>
    </source>
</reference>
<protein>
    <submittedName>
        <fullName evidence="1">Uncharacterized protein</fullName>
    </submittedName>
</protein>
<dbReference type="AlphaFoldDB" id="A0A9X1NRE8"/>
<accession>A0A9X1NRE8</accession>
<dbReference type="EMBL" id="JAJOZR010000006">
    <property type="protein sequence ID" value="MCD7109597.1"/>
    <property type="molecule type" value="Genomic_DNA"/>
</dbReference>
<gene>
    <name evidence="1" type="ORF">LRX75_11115</name>
</gene>
<dbReference type="Proteomes" id="UP001139089">
    <property type="component" value="Unassembled WGS sequence"/>
</dbReference>
<keyword evidence="2" id="KW-1185">Reference proteome</keyword>
<sequence>MNAIIIPVHPPKIFWAISFLNSLRLFHHKSETRVVLACSNHLDVGFFARTLESLKLGGLVELINVEHQARFCFGQEEVHKTLENAGPAIINRKKFLALHWASIQRFEYSIVMDCDILCLPTFDLDSFVGKVAAAYDLNVQWGATLVAELDALAYPKINEQSLQLFSDHDQARVRASGWEKIYTWFLDPPCYRLDDLQRFFSYMGEVHSGQKGFYEALGWHAFDNVVFTYFRALYCDTQILSYGTSGIAHLPEWLSVEQLSILSHSTGFSPAWATLVSSLNSPAALQACFPECSILYHCDRMNGLETGGV</sequence>
<comment type="caution">
    <text evidence="1">The sequence shown here is derived from an EMBL/GenBank/DDBJ whole genome shotgun (WGS) entry which is preliminary data.</text>
</comment>
<dbReference type="RefSeq" id="WP_231814352.1">
    <property type="nucleotide sequence ID" value="NZ_JAJOZR010000006.1"/>
</dbReference>
<evidence type="ECO:0000313" key="1">
    <source>
        <dbReference type="EMBL" id="MCD7109597.1"/>
    </source>
</evidence>
<evidence type="ECO:0000313" key="2">
    <source>
        <dbReference type="Proteomes" id="UP001139089"/>
    </source>
</evidence>